<gene>
    <name evidence="1" type="ORF">CTI12_AA409100</name>
</gene>
<dbReference type="InterPro" id="IPR050358">
    <property type="entry name" value="RSE1/DDB1/CFT1"/>
</dbReference>
<dbReference type="PANTHER" id="PTHR10644">
    <property type="entry name" value="DNA REPAIR/RNA PROCESSING CPSF FAMILY"/>
    <property type="match status" value="1"/>
</dbReference>
<reference evidence="1 2" key="1">
    <citation type="journal article" date="2018" name="Mol. Plant">
        <title>The genome of Artemisia annua provides insight into the evolution of Asteraceae family and artemisinin biosynthesis.</title>
        <authorList>
            <person name="Shen Q."/>
            <person name="Zhang L."/>
            <person name="Liao Z."/>
            <person name="Wang S."/>
            <person name="Yan T."/>
            <person name="Shi P."/>
            <person name="Liu M."/>
            <person name="Fu X."/>
            <person name="Pan Q."/>
            <person name="Wang Y."/>
            <person name="Lv Z."/>
            <person name="Lu X."/>
            <person name="Zhang F."/>
            <person name="Jiang W."/>
            <person name="Ma Y."/>
            <person name="Chen M."/>
            <person name="Hao X."/>
            <person name="Li L."/>
            <person name="Tang Y."/>
            <person name="Lv G."/>
            <person name="Zhou Y."/>
            <person name="Sun X."/>
            <person name="Brodelius P.E."/>
            <person name="Rose J.K.C."/>
            <person name="Tang K."/>
        </authorList>
    </citation>
    <scope>NUCLEOTIDE SEQUENCE [LARGE SCALE GENOMIC DNA]</scope>
    <source>
        <strain evidence="2">cv. Huhao1</strain>
        <tissue evidence="1">Leaf</tissue>
    </source>
</reference>
<dbReference type="OrthoDB" id="20669at2759"/>
<keyword evidence="2" id="KW-1185">Reference proteome</keyword>
<dbReference type="EMBL" id="PKPP01006157">
    <property type="protein sequence ID" value="PWA57456.1"/>
    <property type="molecule type" value="Genomic_DNA"/>
</dbReference>
<name>A0A2U1M892_ARTAN</name>
<dbReference type="InterPro" id="IPR015943">
    <property type="entry name" value="WD40/YVTN_repeat-like_dom_sf"/>
</dbReference>
<proteinExistence type="predicted"/>
<protein>
    <submittedName>
        <fullName evidence="1">DNA damage-binding protein 1</fullName>
    </submittedName>
</protein>
<evidence type="ECO:0000313" key="1">
    <source>
        <dbReference type="EMBL" id="PWA57456.1"/>
    </source>
</evidence>
<dbReference type="STRING" id="35608.A0A2U1M892"/>
<sequence length="220" mass="25253">MALKTDDDNKTMTNSFVSMKDFKTGDLKNDTQPSMTKSRKHAKLQCVVRMDGKTIHIVVLSSSSLFIKMLLSAGSGMFSNMHPWNCKVSKECGRLDQQVYDIFMVVSVISETRILAMNLEDELEEDEIEGFNSQVQTLFIHDIVHNQLVQLSKRCINPYLGYFKLGIDDNIPTHVMGLRDIQEILWERLNIIRESYGLTRLAQYRNYENILLPGDVVDKV</sequence>
<evidence type="ECO:0000313" key="2">
    <source>
        <dbReference type="Proteomes" id="UP000245207"/>
    </source>
</evidence>
<accession>A0A2U1M892</accession>
<comment type="caution">
    <text evidence="1">The sequence shown here is derived from an EMBL/GenBank/DDBJ whole genome shotgun (WGS) entry which is preliminary data.</text>
</comment>
<dbReference type="Gene3D" id="2.130.10.10">
    <property type="entry name" value="YVTN repeat-like/Quinoprotein amine dehydrogenase"/>
    <property type="match status" value="1"/>
</dbReference>
<dbReference type="Proteomes" id="UP000245207">
    <property type="component" value="Unassembled WGS sequence"/>
</dbReference>
<organism evidence="1 2">
    <name type="scientific">Artemisia annua</name>
    <name type="common">Sweet wormwood</name>
    <dbReference type="NCBI Taxonomy" id="35608"/>
    <lineage>
        <taxon>Eukaryota</taxon>
        <taxon>Viridiplantae</taxon>
        <taxon>Streptophyta</taxon>
        <taxon>Embryophyta</taxon>
        <taxon>Tracheophyta</taxon>
        <taxon>Spermatophyta</taxon>
        <taxon>Magnoliopsida</taxon>
        <taxon>eudicotyledons</taxon>
        <taxon>Gunneridae</taxon>
        <taxon>Pentapetalae</taxon>
        <taxon>asterids</taxon>
        <taxon>campanulids</taxon>
        <taxon>Asterales</taxon>
        <taxon>Asteraceae</taxon>
        <taxon>Asteroideae</taxon>
        <taxon>Anthemideae</taxon>
        <taxon>Artemisiinae</taxon>
        <taxon>Artemisia</taxon>
    </lineage>
</organism>
<dbReference type="AlphaFoldDB" id="A0A2U1M892"/>